<accession>A0ABY6F0L0</accession>
<evidence type="ECO:0000259" key="3">
    <source>
        <dbReference type="PROSITE" id="PS51841"/>
    </source>
</evidence>
<dbReference type="Pfam" id="PF00932">
    <property type="entry name" value="LTD"/>
    <property type="match status" value="1"/>
</dbReference>
<sequence>MIARRVAAGAAAAAALVGAAALPASAADHDHGRSFGEHVVISDVQYRSPGRDNRSNLVLNREWVQLTNQDRRAVNLDGWTLSTENGRIYTFRHYRLDGRSTVRVHTGIGRDGGNDLYQDRRRDVLDDRSGTATLRNDRGRLVDSVSWGHDDRGHRGDDRWGHDNGDHDRWGHDNRDHDRWGHDNRDHRGDNRDHRDGDRRGPGHDGRRHGDHR</sequence>
<organism evidence="4 5">
    <name type="scientific">Streptomyces albidocamelliae</name>
    <dbReference type="NCBI Taxonomy" id="2981135"/>
    <lineage>
        <taxon>Bacteria</taxon>
        <taxon>Bacillati</taxon>
        <taxon>Actinomycetota</taxon>
        <taxon>Actinomycetes</taxon>
        <taxon>Kitasatosporales</taxon>
        <taxon>Streptomycetaceae</taxon>
        <taxon>Streptomyces</taxon>
    </lineage>
</organism>
<name>A0ABY6F0L0_9ACTN</name>
<reference evidence="4" key="1">
    <citation type="submission" date="2022-10" db="EMBL/GenBank/DDBJ databases">
        <authorList>
            <person name="Mo P."/>
        </authorList>
    </citation>
    <scope>NUCLEOTIDE SEQUENCE</scope>
    <source>
        <strain evidence="4">HUAS 14-6</strain>
    </source>
</reference>
<evidence type="ECO:0000313" key="4">
    <source>
        <dbReference type="EMBL" id="UXY40131.1"/>
    </source>
</evidence>
<dbReference type="Gene3D" id="2.60.40.1260">
    <property type="entry name" value="Lamin Tail domain"/>
    <property type="match status" value="1"/>
</dbReference>
<protein>
    <submittedName>
        <fullName evidence="4">Lamin tail domain-containing protein</fullName>
    </submittedName>
</protein>
<feature type="chain" id="PRO_5046054490" evidence="2">
    <location>
        <begin position="27"/>
        <end position="213"/>
    </location>
</feature>
<dbReference type="EMBL" id="CP106795">
    <property type="protein sequence ID" value="UXY40131.1"/>
    <property type="molecule type" value="Genomic_DNA"/>
</dbReference>
<keyword evidence="5" id="KW-1185">Reference proteome</keyword>
<keyword evidence="2" id="KW-0732">Signal</keyword>
<feature type="signal peptide" evidence="2">
    <location>
        <begin position="1"/>
        <end position="26"/>
    </location>
</feature>
<proteinExistence type="predicted"/>
<gene>
    <name evidence="4" type="ORF">N8I86_15730</name>
</gene>
<feature type="compositionally biased region" description="Basic and acidic residues" evidence="1">
    <location>
        <begin position="148"/>
        <end position="205"/>
    </location>
</feature>
<evidence type="ECO:0000256" key="2">
    <source>
        <dbReference type="SAM" id="SignalP"/>
    </source>
</evidence>
<dbReference type="Proteomes" id="UP001060733">
    <property type="component" value="Chromosome"/>
</dbReference>
<dbReference type="InterPro" id="IPR001322">
    <property type="entry name" value="Lamin_tail_dom"/>
</dbReference>
<dbReference type="PROSITE" id="PS51841">
    <property type="entry name" value="LTD"/>
    <property type="match status" value="1"/>
</dbReference>
<feature type="domain" description="LTD" evidence="3">
    <location>
        <begin position="31"/>
        <end position="149"/>
    </location>
</feature>
<evidence type="ECO:0000313" key="5">
    <source>
        <dbReference type="Proteomes" id="UP001060733"/>
    </source>
</evidence>
<evidence type="ECO:0000256" key="1">
    <source>
        <dbReference type="SAM" id="MobiDB-lite"/>
    </source>
</evidence>
<feature type="region of interest" description="Disordered" evidence="1">
    <location>
        <begin position="143"/>
        <end position="213"/>
    </location>
</feature>
<dbReference type="InterPro" id="IPR036415">
    <property type="entry name" value="Lamin_tail_dom_sf"/>
</dbReference>
<dbReference type="SUPFAM" id="SSF74853">
    <property type="entry name" value="Lamin A/C globular tail domain"/>
    <property type="match status" value="1"/>
</dbReference>